<gene>
    <name evidence="2" type="ORF">SAMN05444374_10979</name>
</gene>
<feature type="compositionally biased region" description="Basic residues" evidence="1">
    <location>
        <begin position="21"/>
        <end position="50"/>
    </location>
</feature>
<sequence length="228" mass="25016">MGRVDRARVLRPRRRRVRRHRLKVHRPRRRVLPPRRHRRRVLPPRPHRPRVLPPRRPDPRSLQSSAPVATRADDWTGSGSRRAAHEVSGPGGVESADNPRDFQASAGATAHADRWNPRGSDSAAVFSAGTRADRVGVGLLRLRPTETGADRAGRPTATDPRDFQGSALATAHADRWNPRGSDSAAVFSAGTRADRVGVGLLRLRPTETARIGPDGRLPLIRATSSDPP</sequence>
<evidence type="ECO:0000313" key="3">
    <source>
        <dbReference type="Proteomes" id="UP000182054"/>
    </source>
</evidence>
<dbReference type="Proteomes" id="UP000182054">
    <property type="component" value="Unassembled WGS sequence"/>
</dbReference>
<dbReference type="EMBL" id="FOJN01000009">
    <property type="protein sequence ID" value="SFA54697.1"/>
    <property type="molecule type" value="Genomic_DNA"/>
</dbReference>
<name>A0A1I0TSM8_9NOCA</name>
<evidence type="ECO:0000256" key="1">
    <source>
        <dbReference type="SAM" id="MobiDB-lite"/>
    </source>
</evidence>
<feature type="region of interest" description="Disordered" evidence="1">
    <location>
        <begin position="207"/>
        <end position="228"/>
    </location>
</feature>
<feature type="region of interest" description="Disordered" evidence="1">
    <location>
        <begin position="21"/>
        <end position="127"/>
    </location>
</feature>
<evidence type="ECO:0000313" key="2">
    <source>
        <dbReference type="EMBL" id="SFA54697.1"/>
    </source>
</evidence>
<proteinExistence type="predicted"/>
<reference evidence="2 3" key="1">
    <citation type="submission" date="2016-10" db="EMBL/GenBank/DDBJ databases">
        <authorList>
            <person name="de Groot N.N."/>
        </authorList>
    </citation>
    <scope>NUCLEOTIDE SEQUENCE [LARGE SCALE GENOMIC DNA]</scope>
    <source>
        <strain evidence="2 3">DSM 44908</strain>
    </source>
</reference>
<dbReference type="AlphaFoldDB" id="A0A1I0TSM8"/>
<protein>
    <submittedName>
        <fullName evidence="2">Uncharacterized protein</fullName>
    </submittedName>
</protein>
<accession>A0A1I0TSM8</accession>
<organism evidence="2 3">
    <name type="scientific">Rhodococcoides kroppenstedtii</name>
    <dbReference type="NCBI Taxonomy" id="293050"/>
    <lineage>
        <taxon>Bacteria</taxon>
        <taxon>Bacillati</taxon>
        <taxon>Actinomycetota</taxon>
        <taxon>Actinomycetes</taxon>
        <taxon>Mycobacteriales</taxon>
        <taxon>Nocardiaceae</taxon>
        <taxon>Rhodococcoides</taxon>
    </lineage>
</organism>